<dbReference type="Pfam" id="PF11228">
    <property type="entry name" value="DUF3027"/>
    <property type="match status" value="1"/>
</dbReference>
<evidence type="ECO:0000313" key="3">
    <source>
        <dbReference type="Proteomes" id="UP000586095"/>
    </source>
</evidence>
<evidence type="ECO:0000256" key="1">
    <source>
        <dbReference type="SAM" id="MobiDB-lite"/>
    </source>
</evidence>
<feature type="compositionally biased region" description="Basic and acidic residues" evidence="1">
    <location>
        <begin position="140"/>
        <end position="154"/>
    </location>
</feature>
<dbReference type="RefSeq" id="WP_185987538.1">
    <property type="nucleotide sequence ID" value="NZ_BAAALZ010000001.1"/>
</dbReference>
<dbReference type="Proteomes" id="UP000586095">
    <property type="component" value="Unassembled WGS sequence"/>
</dbReference>
<evidence type="ECO:0000313" key="2">
    <source>
        <dbReference type="EMBL" id="NYD27698.1"/>
    </source>
</evidence>
<feature type="region of interest" description="Disordered" evidence="1">
    <location>
        <begin position="139"/>
        <end position="245"/>
    </location>
</feature>
<feature type="compositionally biased region" description="Acidic residues" evidence="1">
    <location>
        <begin position="158"/>
        <end position="245"/>
    </location>
</feature>
<name>A0A852RA26_9MICO</name>
<keyword evidence="3" id="KW-1185">Reference proteome</keyword>
<reference evidence="2 3" key="1">
    <citation type="submission" date="2020-07" db="EMBL/GenBank/DDBJ databases">
        <title>Sequencing the genomes of 1000 actinobacteria strains.</title>
        <authorList>
            <person name="Klenk H.-P."/>
        </authorList>
    </citation>
    <scope>NUCLEOTIDE SEQUENCE [LARGE SCALE GENOMIC DNA]</scope>
    <source>
        <strain evidence="2 3">DSM 17380</strain>
    </source>
</reference>
<dbReference type="AlphaFoldDB" id="A0A852RA26"/>
<dbReference type="EMBL" id="JACCBD010000001">
    <property type="protein sequence ID" value="NYD27698.1"/>
    <property type="molecule type" value="Genomic_DNA"/>
</dbReference>
<protein>
    <recommendedName>
        <fullName evidence="4">DUF3027 domain-containing protein</fullName>
    </recommendedName>
</protein>
<accession>A0A852RA26</accession>
<evidence type="ECO:0008006" key="4">
    <source>
        <dbReference type="Google" id="ProtNLM"/>
    </source>
</evidence>
<dbReference type="InterPro" id="IPR021391">
    <property type="entry name" value="DUF3027"/>
</dbReference>
<comment type="caution">
    <text evidence="2">The sequence shown here is derived from an EMBL/GenBank/DDBJ whole genome shotgun (WGS) entry which is preliminary data.</text>
</comment>
<proteinExistence type="predicted"/>
<gene>
    <name evidence="2" type="ORF">BJ960_002501</name>
</gene>
<organism evidence="2 3">
    <name type="scientific">Leucobacter aridicollis</name>
    <dbReference type="NCBI Taxonomy" id="283878"/>
    <lineage>
        <taxon>Bacteria</taxon>
        <taxon>Bacillati</taxon>
        <taxon>Actinomycetota</taxon>
        <taxon>Actinomycetes</taxon>
        <taxon>Micrococcales</taxon>
        <taxon>Microbacteriaceae</taxon>
        <taxon>Leucobacter</taxon>
    </lineage>
</organism>
<feature type="compositionally biased region" description="Low complexity" evidence="1">
    <location>
        <begin position="17"/>
        <end position="41"/>
    </location>
</feature>
<feature type="region of interest" description="Disordered" evidence="1">
    <location>
        <begin position="1"/>
        <end position="42"/>
    </location>
</feature>
<sequence length="245" mass="26568">MSEQHVERQSADETVETDATPGAAAPTDAAEQAPTPAEPDAMLLTAESRAQARAALEEITDAKTIGGDAGFEVNDERTVTLFFESLLAGYPGWRWAAAIARVDADAPVTVLEVELLPGDGSMLAPEWVPWSERLAQYRDAQSRQSKESAAERAAAEQAAEELADLDDADEDALENDYADYDDDLDGVDLGEGDDHEDDDEAAEDTDSDDDDSDDDDHDGDDEDDDDDDDEDDDDDDDDDDEEDDD</sequence>
<feature type="compositionally biased region" description="Basic and acidic residues" evidence="1">
    <location>
        <begin position="1"/>
        <end position="11"/>
    </location>
</feature>